<feature type="compositionally biased region" description="Polar residues" evidence="1">
    <location>
        <begin position="55"/>
        <end position="65"/>
    </location>
</feature>
<dbReference type="EnsemblMetazoa" id="Aqu2.1.43950_001">
    <property type="protein sequence ID" value="Aqu2.1.43950_001"/>
    <property type="gene ID" value="Aqu2.1.43950"/>
</dbReference>
<feature type="compositionally biased region" description="Basic and acidic residues" evidence="1">
    <location>
        <begin position="136"/>
        <end position="150"/>
    </location>
</feature>
<proteinExistence type="predicted"/>
<accession>A0A1X7VVR4</accession>
<evidence type="ECO:0000313" key="2">
    <source>
        <dbReference type="EnsemblMetazoa" id="Aqu2.1.43950_001"/>
    </source>
</evidence>
<dbReference type="Proteomes" id="UP000007879">
    <property type="component" value="Unassembled WGS sequence"/>
</dbReference>
<keyword evidence="3" id="KW-1185">Reference proteome</keyword>
<feature type="compositionally biased region" description="Polar residues" evidence="1">
    <location>
        <begin position="168"/>
        <end position="182"/>
    </location>
</feature>
<gene>
    <name evidence="2" type="primary">100640438</name>
</gene>
<reference evidence="3" key="1">
    <citation type="journal article" date="2010" name="Nature">
        <title>The Amphimedon queenslandica genome and the evolution of animal complexity.</title>
        <authorList>
            <person name="Srivastava M."/>
            <person name="Simakov O."/>
            <person name="Chapman J."/>
            <person name="Fahey B."/>
            <person name="Gauthier M.E."/>
            <person name="Mitros T."/>
            <person name="Richards G.S."/>
            <person name="Conaco C."/>
            <person name="Dacre M."/>
            <person name="Hellsten U."/>
            <person name="Larroux C."/>
            <person name="Putnam N.H."/>
            <person name="Stanke M."/>
            <person name="Adamska M."/>
            <person name="Darling A."/>
            <person name="Degnan S.M."/>
            <person name="Oakley T.H."/>
            <person name="Plachetzki D.C."/>
            <person name="Zhai Y."/>
            <person name="Adamski M."/>
            <person name="Calcino A."/>
            <person name="Cummins S.F."/>
            <person name="Goodstein D.M."/>
            <person name="Harris C."/>
            <person name="Jackson D.J."/>
            <person name="Leys S.P."/>
            <person name="Shu S."/>
            <person name="Woodcroft B.J."/>
            <person name="Vervoort M."/>
            <person name="Kosik K.S."/>
            <person name="Manning G."/>
            <person name="Degnan B.M."/>
            <person name="Rokhsar D.S."/>
        </authorList>
    </citation>
    <scope>NUCLEOTIDE SEQUENCE [LARGE SCALE GENOMIC DNA]</scope>
</reference>
<evidence type="ECO:0000313" key="3">
    <source>
        <dbReference type="Proteomes" id="UP000007879"/>
    </source>
</evidence>
<feature type="compositionally biased region" description="Polar residues" evidence="1">
    <location>
        <begin position="151"/>
        <end position="160"/>
    </location>
</feature>
<dbReference type="KEGG" id="aqu:100640438"/>
<reference evidence="2" key="2">
    <citation type="submission" date="2017-05" db="UniProtKB">
        <authorList>
            <consortium name="EnsemblMetazoa"/>
        </authorList>
    </citation>
    <scope>IDENTIFICATION</scope>
</reference>
<evidence type="ECO:0008006" key="4">
    <source>
        <dbReference type="Google" id="ProtNLM"/>
    </source>
</evidence>
<dbReference type="AlphaFoldDB" id="A0A1X7VVR4"/>
<dbReference type="EnsemblMetazoa" id="XM_003382436.2">
    <property type="protein sequence ID" value="XP_003382484.1"/>
    <property type="gene ID" value="LOC100640438"/>
</dbReference>
<protein>
    <recommendedName>
        <fullName evidence="4">Stathmin</fullName>
    </recommendedName>
</protein>
<sequence length="194" mass="21563">MGCGTSKASEIDEKCINIKPSPKKGQTESNQEEGHVKSDHVSNGNDAAMAPVANGSETVTASDPTNKYPPAVAFDVPLNEDGTPMEKKTMPRKLQKISVSLTKEQLEEKQKAVLERKEKELKKRKESCGGRRASRIRREIMDARTDENPHNDVSGQMRNQFDNDKDSLSGNIEVDNTYNSAISEEDIWNDKENA</sequence>
<name>A0A1X7VVR4_AMPQE</name>
<feature type="region of interest" description="Disordered" evidence="1">
    <location>
        <begin position="120"/>
        <end position="194"/>
    </location>
</feature>
<organism evidence="2">
    <name type="scientific">Amphimedon queenslandica</name>
    <name type="common">Sponge</name>
    <dbReference type="NCBI Taxonomy" id="400682"/>
    <lineage>
        <taxon>Eukaryota</taxon>
        <taxon>Metazoa</taxon>
        <taxon>Porifera</taxon>
        <taxon>Demospongiae</taxon>
        <taxon>Heteroscleromorpha</taxon>
        <taxon>Haplosclerida</taxon>
        <taxon>Niphatidae</taxon>
        <taxon>Amphimedon</taxon>
    </lineage>
</organism>
<dbReference type="InParanoid" id="A0A1X7VVR4"/>
<feature type="region of interest" description="Disordered" evidence="1">
    <location>
        <begin position="1"/>
        <end position="93"/>
    </location>
</feature>
<evidence type="ECO:0000256" key="1">
    <source>
        <dbReference type="SAM" id="MobiDB-lite"/>
    </source>
</evidence>
<feature type="compositionally biased region" description="Basic and acidic residues" evidence="1">
    <location>
        <begin position="120"/>
        <end position="129"/>
    </location>
</feature>